<feature type="region of interest" description="Disordered" evidence="1">
    <location>
        <begin position="1075"/>
        <end position="1096"/>
    </location>
</feature>
<evidence type="ECO:0000256" key="1">
    <source>
        <dbReference type="SAM" id="MobiDB-lite"/>
    </source>
</evidence>
<feature type="region of interest" description="Disordered" evidence="1">
    <location>
        <begin position="34"/>
        <end position="70"/>
    </location>
</feature>
<dbReference type="InterPro" id="IPR051436">
    <property type="entry name" value="Autophagy-related_EPG5"/>
</dbReference>
<feature type="compositionally biased region" description="Polar residues" evidence="1">
    <location>
        <begin position="482"/>
        <end position="492"/>
    </location>
</feature>
<sequence length="3214" mass="351581">MAEAIRPKKKPNLKVTDEDIAKLQALPVIDDALPSYPAPNTTQELTPSASSCGFDAPRSGSIQSQCSPPAVSVVTTTENTGYESNTVTETTDDEIPLASTACEVSAPVLLEPAVSPEDFFEFQLPDCYTVAELQNFYSNQTADNFSNLEQAFLEETSLDAVSLTSFSTEINLMQYQRPVVDTKIPLHEHPLYRLICTHANDRAIWHRSINACRQKQESVSQQEQTAWMLERLTQQHTGKCRDGCTVGLTYEQTKATLRVDALPNLCTSHEDLKNHLFDEISSKAFRVAFSRLEVESYLARTLKLCPEFARFARTEPIILLSEQNVSPSMTTQIQELRLTSSVLFACLHRFSQGNHDTIDEELINDVIGWIFDITGRLVRQCRMEDHLYVAMQLLRLPFSLKYSTRYPPLASLLQPPDLDIAWARANSQPATFIEELEVELRASLVALCLRTPVRNRTATMKSVRATQESSTGPPADQPRPFSPTNDHSSPNKWTLVDSGGESEDELSATSTSSAVSSSTHPVTSRSGCFNSHPTPTTVVENVVCLLDQVGIQDLVTFLFEHWSRSTVAEMEIDEKRSLLPVFAFANWLLSVLENAKSLGMGNCTSASYLRIERQLSKRLAGIVSLLIRGVYSCLIDCLRSSRLSEQSIPPRHRLYPLLTPQEDEKVLLAQYDHLCLRSAELMLFSGSGAQLNVEGPCRLVCWRRLSTLMPFHLCSSRSKLRLYQLLLSSVSAKAGDLEADYLEEHYLGRAGGEAATAYVDLKVLSFDATQSPNDSDPLHQVLALLRSELIEADLGQSGTDAFVLSLGQLASAEFRPSPIPVLENGQRAWSVSKLPTLEHLLVRRIINLLFKLCVVPTLHQKEMSAPASVPSTFAAVPLSATLGRDQLVSIVSAHTTFAFQHLFDLIVAAASHVDKLTASSPSSVSSVLPQRPDLSSADSGSLLLDLVEALPLRLFQATAEDLGQILCWIGGYSESELVPLQSIRSRLARSLLSHLPWEAVVNTTGEPLIPHKLQNRVAIAIAQSFSRHIIEPSRGAVHSVVHLSKITDAVRSATTMAGSFVAGFIPVAVSARSPRRLQASPGPRSSNRRSNSHSPLQLCSPHFSAPIRIPADPEVANLYHWTISMILKLRLKPNSGDLTRLLTSTGIPTTLVGQQHSTKVLENPITAFLALEFQTSLPNQTVPRVVTDRSTAELLFLMAEAGHFLLAIEAFNRLCLADYVLDTKTLQRQSKMRPFRSAIAICPAFFQFVSCILEANESSASSVWTSLWTAASATVAKRLLPSQSTSTVRKVSTTKKIIPGPVVEGFLGAVMNVCLAAGEASASFLRAIVSSILLFTLPKSFSSGWQNNFRANWLLDHILRTAYWLNAACVHSTSLNALEEWWYSPVGQELRPSLLTRSEVGIQAMPTEEPSDLTEGLNPVNESSNWGFYRLLSSSWADGLSTLIPANELSRLVWGQRGGLKVDDADGVNSTLICSLVSSAAMSETSNGEVSSSGCFWLIAYLIGADNNPEDRFGGFTIWNDIMHTVIWNRTQLLSQLTAQTEPPPTESSELSLEEKALIDVLTNGGLLSVDAQPAAVRENLLRLTRRLPLIQAVSALSICPLEHPAFFLLLHICLSQCLHFPRTSTLPRCGEGNQENSEECFPPGFLLLKLLRWMGCLTLDSQESQSVHSQPTMTLSVFDALVGRLRDALQYWLKRDSQDDSEDPYGLRSSAAVSFFRSTINLLSDLNQTVLHGQHDVDGALVIRTRIEQFDPSGALKAVNVDSILSSMYTEIAKWNSAKLSDTFKATLTLTTKTGIKEMCPKFSRFKISDAALREFNECFLIGQDVVEIDRLQLEVQKCVSKLHRAAAASIERNRRLESLQKVLRENILPCLYRDVKVQRSEVVNCKSYLPVSFPGSKACAGGARITVEYQTAELEEPVEKERRTNHQDTTALIGDILSSSSILAAVSAETEGASSLASSTSFLARKPPENVHWILNGFQLFALLRRFVEIRQTLHSQPDQRQTVTGHLLSIFNQLCQALSGTVFIFPPSRAILSKSVDLLASDLFSSGECQFDILLDVLTRSPQLTQLLTLRISPQLPQLKSFDLSSPRVNILTSIFRRLPLIYAQCGLQGTLDLLSQVQFESAASSITQVGSTVSASDLNQLTKDALGCLVEIKRIAVSSPSNADADGCGADESLLQLLRTHVSKYICANFPSSVIHLLEFSKNSENEHLHAELWPLVHAALRSDIESHGECSLAVNEVVSLLKQVNHCGFSTASLILGSTQSSSVWRGQILRLAIDCVGLLTEQLSAKVCRAVDATHMRASEALQLLHESIFSGLWTWVRRVGSKPSSSLLPAPAANQSSQTGTAEIPLVCICIQHLSSTLASVRRNCPSMEHLSITDSLVDAVVSSLFTRKLEATDNFYEVTVLIEEAEKQAETLQTPGFPWIFWHPSVHTIQLLNDAVRDVLGCSSQPPTGALTATDTRAPVLLIGTARLLSVARVHEKPESLITLPSPSVVSVPEFPNGLLLLAVALVALFDRLSHPSSFSKGSAKVSTTLQCTSDLHSLLANLRTCFHTYRISLPTLKTALHDVKSLLPPACVLQPEGTVVFELLSLLSVASSMQRPLRPSSRSDDDIRANSRMPYPSFPADADTPTSASTSDDVFQRRLAYIAFMVELLLLTPITTSATGCGDAAALACTATPDPSVTAGDAVPTTSVLSRAMLLLGNLVKPAGSAAGYLMSSLSATALWQRVSTGIYGDVNSDGAEANRLVGAFSSRVCGIFSELEDSCLQTGWEPVESDGFSEAVELCEALLRIRTESGRLLTSERSTCISALFDMLLICWLSRGGTLPDSSALPIGSLPIRSPAPVICRPLLCALFFHLPDAFKNSTSACATGTTAPAPSSVSIRDTPRSVTTIIDLIDACIWCALQGGTLTCESSRYKDTCHRIRLLSALFVLQVPGATAGAERPHRGLFVRLHDCVAWLVPACLVCRKLLPLCLYALARDVRISDAFPNEGTADRLRVDSPAILVADIMHWLSSTRLRSSDFDSFSGAESSQLTALLLLIHLVIQQVSRIKANSSGRVDASRNLVLRLIEWMNSLSKGWCQESLTASSKRKETEFLDRFIQMTECLTAVLEEWCPPTVLPAGSEAPFGLERLWRHVGNSTPTNSGSVPPTIARALLARLEGASRTTSSLTPTGLPTADVFQAYDFVCREFWSPLPDFALSILSATSNHET</sequence>
<proteinExistence type="predicted"/>
<dbReference type="EMBL" id="GEEE01020392">
    <property type="protein sequence ID" value="JAP42833.1"/>
    <property type="molecule type" value="Transcribed_RNA"/>
</dbReference>
<feature type="compositionally biased region" description="Polar residues" evidence="1">
    <location>
        <begin position="458"/>
        <end position="472"/>
    </location>
</feature>
<dbReference type="GO" id="GO:0005737">
    <property type="term" value="C:cytoplasm"/>
    <property type="evidence" value="ECO:0007669"/>
    <property type="project" value="TreeGrafter"/>
</dbReference>
<feature type="region of interest" description="Disordered" evidence="1">
    <location>
        <begin position="458"/>
        <end position="531"/>
    </location>
</feature>
<name>A0A0X3NU09_SCHSO</name>
<gene>
    <name evidence="2" type="ORF">TR165202</name>
</gene>
<reference evidence="2" key="1">
    <citation type="submission" date="2016-01" db="EMBL/GenBank/DDBJ databases">
        <title>Reference transcriptome for the parasite Schistocephalus solidus: insights into the molecular evolution of parasitism.</title>
        <authorList>
            <person name="Hebert F.O."/>
            <person name="Grambauer S."/>
            <person name="Barber I."/>
            <person name="Landry C.R."/>
            <person name="Aubin-Horth N."/>
        </authorList>
    </citation>
    <scope>NUCLEOTIDE SEQUENCE</scope>
</reference>
<evidence type="ECO:0000313" key="2">
    <source>
        <dbReference type="EMBL" id="JAP42833.1"/>
    </source>
</evidence>
<feature type="region of interest" description="Disordered" evidence="1">
    <location>
        <begin position="2604"/>
        <end position="2638"/>
    </location>
</feature>
<feature type="compositionally biased region" description="Polar residues" evidence="1">
    <location>
        <begin position="60"/>
        <end position="70"/>
    </location>
</feature>
<organism evidence="2">
    <name type="scientific">Schistocephalus solidus</name>
    <name type="common">Tapeworm</name>
    <dbReference type="NCBI Taxonomy" id="70667"/>
    <lineage>
        <taxon>Eukaryota</taxon>
        <taxon>Metazoa</taxon>
        <taxon>Spiralia</taxon>
        <taxon>Lophotrochozoa</taxon>
        <taxon>Platyhelminthes</taxon>
        <taxon>Cestoda</taxon>
        <taxon>Eucestoda</taxon>
        <taxon>Diphyllobothriidea</taxon>
        <taxon>Diphyllobothriidae</taxon>
        <taxon>Schistocephalus</taxon>
    </lineage>
</organism>
<accession>A0A0X3NU09</accession>
<evidence type="ECO:0008006" key="3">
    <source>
        <dbReference type="Google" id="ProtNLM"/>
    </source>
</evidence>
<dbReference type="GO" id="GO:0097352">
    <property type="term" value="P:autophagosome maturation"/>
    <property type="evidence" value="ECO:0007669"/>
    <property type="project" value="TreeGrafter"/>
</dbReference>
<dbReference type="PANTHER" id="PTHR31139:SF4">
    <property type="entry name" value="ECTOPIC P GRANULES PROTEIN 5 HOMOLOG"/>
    <property type="match status" value="1"/>
</dbReference>
<dbReference type="PANTHER" id="PTHR31139">
    <property type="entry name" value="ECTOPIC P GRANULES PROTEIN 5 HOMOLOG"/>
    <property type="match status" value="1"/>
</dbReference>
<feature type="compositionally biased region" description="Low complexity" evidence="1">
    <location>
        <begin position="507"/>
        <end position="524"/>
    </location>
</feature>
<feature type="compositionally biased region" description="Polar residues" evidence="1">
    <location>
        <begin position="38"/>
        <end position="51"/>
    </location>
</feature>
<protein>
    <recommendedName>
        <fullName evidence="3">Ectopic P granules protein 5 homolog</fullName>
    </recommendedName>
</protein>